<name>A0A7D7IMH5_9CAUD</name>
<evidence type="ECO:0000313" key="1">
    <source>
        <dbReference type="EMBL" id="QMP84887.1"/>
    </source>
</evidence>
<gene>
    <name evidence="1" type="ORF">elemo141A_phanotate87</name>
</gene>
<dbReference type="SUPFAM" id="SSF55729">
    <property type="entry name" value="Acyl-CoA N-acyltransferases (Nat)"/>
    <property type="match status" value="1"/>
</dbReference>
<protein>
    <submittedName>
        <fullName evidence="1">Uncharacterized protein</fullName>
    </submittedName>
</protein>
<organism evidence="1 2">
    <name type="scientific">Flavobacterium phage vB_FspP_elemoC_14-1A</name>
    <dbReference type="NCBI Taxonomy" id="2743803"/>
    <lineage>
        <taxon>Viruses</taxon>
        <taxon>Duplodnaviria</taxon>
        <taxon>Heunggongvirae</taxon>
        <taxon>Uroviricota</taxon>
        <taxon>Caudoviricetes</taxon>
        <taxon>Elemovirus</taxon>
        <taxon>Elemovirus elemoC</taxon>
    </lineage>
</organism>
<dbReference type="InterPro" id="IPR016181">
    <property type="entry name" value="Acyl_CoA_acyltransferase"/>
</dbReference>
<proteinExistence type="predicted"/>
<evidence type="ECO:0000313" key="2">
    <source>
        <dbReference type="Proteomes" id="UP000681409"/>
    </source>
</evidence>
<dbReference type="EMBL" id="MT497067">
    <property type="protein sequence ID" value="QMP84887.1"/>
    <property type="molecule type" value="Genomic_DNA"/>
</dbReference>
<accession>A0A7D7IMH5</accession>
<keyword evidence="2" id="KW-1185">Reference proteome</keyword>
<dbReference type="Proteomes" id="UP000681409">
    <property type="component" value="Segment"/>
</dbReference>
<sequence>MDIRIAEHTDYEMLREWWGFWRFPAPSIEALPQWSDDSFNGVIASEGGKDLACGFMYTTNSNMVWIEFIVTNPKTTAEERNKAILSVLDELSFSAKELGYSIAFSSIKNENLINKYVENGFSIGTRGTTELIKIL</sequence>
<reference evidence="2" key="1">
    <citation type="submission" date="2020-05" db="EMBL/GenBank/DDBJ databases">
        <title>Genomics and ecology of novel Flavobacterium phages from the Baltic Sea.</title>
        <authorList>
            <person name="Hoetzinger M."/>
            <person name="Nilsson E."/>
            <person name="Holmfeldt K."/>
        </authorList>
    </citation>
    <scope>NUCLEOTIDE SEQUENCE [LARGE SCALE GENOMIC DNA]</scope>
</reference>